<feature type="domain" description="Response regulatory" evidence="10">
    <location>
        <begin position="9"/>
        <end position="123"/>
    </location>
</feature>
<evidence type="ECO:0000313" key="12">
    <source>
        <dbReference type="Proteomes" id="UP000600865"/>
    </source>
</evidence>
<dbReference type="PROSITE" id="PS50045">
    <property type="entry name" value="SIGMA54_INTERACT_4"/>
    <property type="match status" value="1"/>
</dbReference>
<dbReference type="Gene3D" id="1.10.10.60">
    <property type="entry name" value="Homeodomain-like"/>
    <property type="match status" value="1"/>
</dbReference>
<keyword evidence="4" id="KW-0805">Transcription regulation</keyword>
<evidence type="ECO:0000259" key="10">
    <source>
        <dbReference type="PROSITE" id="PS50110"/>
    </source>
</evidence>
<dbReference type="InterPro" id="IPR001789">
    <property type="entry name" value="Sig_transdc_resp-reg_receiver"/>
</dbReference>
<dbReference type="GO" id="GO:0000160">
    <property type="term" value="P:phosphorelay signal transduction system"/>
    <property type="evidence" value="ECO:0007669"/>
    <property type="project" value="UniProtKB-KW"/>
</dbReference>
<dbReference type="InterPro" id="IPR011006">
    <property type="entry name" value="CheY-like_superfamily"/>
</dbReference>
<dbReference type="PROSITE" id="PS50110">
    <property type="entry name" value="RESPONSE_REGULATORY"/>
    <property type="match status" value="1"/>
</dbReference>
<dbReference type="Gene3D" id="3.40.50.2300">
    <property type="match status" value="1"/>
</dbReference>
<dbReference type="Pfam" id="PF25601">
    <property type="entry name" value="AAA_lid_14"/>
    <property type="match status" value="1"/>
</dbReference>
<dbReference type="Pfam" id="PF02954">
    <property type="entry name" value="HTH_8"/>
    <property type="match status" value="1"/>
</dbReference>
<proteinExistence type="predicted"/>
<keyword evidence="5" id="KW-0238">DNA-binding</keyword>
<feature type="modified residue" description="4-aspartylphosphate" evidence="8">
    <location>
        <position position="58"/>
    </location>
</feature>
<dbReference type="Gene3D" id="1.10.8.60">
    <property type="match status" value="1"/>
</dbReference>
<dbReference type="AlphaFoldDB" id="A0A918KNE5"/>
<keyword evidence="3" id="KW-0902">Two-component regulatory system</keyword>
<keyword evidence="6" id="KW-0010">Activator</keyword>
<dbReference type="SMART" id="SM00448">
    <property type="entry name" value="REC"/>
    <property type="match status" value="1"/>
</dbReference>
<dbReference type="Pfam" id="PF00158">
    <property type="entry name" value="Sigma54_activat"/>
    <property type="match status" value="1"/>
</dbReference>
<dbReference type="GO" id="GO:0043565">
    <property type="term" value="F:sequence-specific DNA binding"/>
    <property type="evidence" value="ECO:0007669"/>
    <property type="project" value="InterPro"/>
</dbReference>
<dbReference type="GO" id="GO:0006355">
    <property type="term" value="P:regulation of DNA-templated transcription"/>
    <property type="evidence" value="ECO:0007669"/>
    <property type="project" value="InterPro"/>
</dbReference>
<protein>
    <submittedName>
        <fullName evidence="11">Sigma-54-dependent Fis family transcriptional regulator</fullName>
    </submittedName>
</protein>
<sequence length="484" mass="53495">MVGANTTPEVLIVEDTLSMALMYQQHLKKSGIKSEICQSGELALTELRKGKVDTVLLDLQLPDMNGLDIIQEMDGTNHNITFIVITANGSINTAVDAMRAGAYDFLIKPFPTEKLLTTVRNALEREKLTTTVQVLKTSLKTNQVPGFLGESPPMLAVYKMIENVANSNAAVFITGESGTGKEVTAQAIHKVSHRRDAPFIALNCAALPENLIESEIFGHVKGAFTGAHEARKGAASQANGGTLFLDEICEMDINLQAKLLRFLQTGQVKRVGSDWSEDVDVRIVCATNRNPMTEVAAKRFREDLFYRLDVLSIELPPLSHRGKDVILLAESFLKTYAAEEGKRFLSISPEAQELMLDYHWPGNIRELQNMVRKAAVVYDGVELEPHMFSLKTVRSNARNDEYKLIGVAGETSAYTPQQSLKTTVTVDILQPMTTIEQTIIEAVITSCNGSIPKASQILQLSPSTIYRKRETWIREDLEQQSKAG</sequence>
<evidence type="ECO:0000256" key="6">
    <source>
        <dbReference type="ARBA" id="ARBA00023159"/>
    </source>
</evidence>
<dbReference type="EMBL" id="BMYV01000002">
    <property type="protein sequence ID" value="GGX69786.1"/>
    <property type="molecule type" value="Genomic_DNA"/>
</dbReference>
<dbReference type="InterPro" id="IPR027417">
    <property type="entry name" value="P-loop_NTPase"/>
</dbReference>
<evidence type="ECO:0000259" key="9">
    <source>
        <dbReference type="PROSITE" id="PS50045"/>
    </source>
</evidence>
<evidence type="ECO:0000256" key="1">
    <source>
        <dbReference type="ARBA" id="ARBA00022741"/>
    </source>
</evidence>
<dbReference type="InterPro" id="IPR002197">
    <property type="entry name" value="HTH_Fis"/>
</dbReference>
<dbReference type="PANTHER" id="PTHR32071:SF117">
    <property type="entry name" value="PTS-DEPENDENT DIHYDROXYACETONE KINASE OPERON REGULATORY PROTEIN-RELATED"/>
    <property type="match status" value="1"/>
</dbReference>
<dbReference type="InterPro" id="IPR002078">
    <property type="entry name" value="Sigma_54_int"/>
</dbReference>
<organism evidence="11 12">
    <name type="scientific">Litorimonas cladophorae</name>
    <dbReference type="NCBI Taxonomy" id="1220491"/>
    <lineage>
        <taxon>Bacteria</taxon>
        <taxon>Pseudomonadati</taxon>
        <taxon>Pseudomonadota</taxon>
        <taxon>Alphaproteobacteria</taxon>
        <taxon>Maricaulales</taxon>
        <taxon>Robiginitomaculaceae</taxon>
    </lineage>
</organism>
<dbReference type="InterPro" id="IPR058031">
    <property type="entry name" value="AAA_lid_NorR"/>
</dbReference>
<dbReference type="GO" id="GO:0005524">
    <property type="term" value="F:ATP binding"/>
    <property type="evidence" value="ECO:0007669"/>
    <property type="project" value="UniProtKB-KW"/>
</dbReference>
<accession>A0A918KNE5</accession>
<gene>
    <name evidence="11" type="ORF">GCM10011309_19770</name>
</gene>
<evidence type="ECO:0000313" key="11">
    <source>
        <dbReference type="EMBL" id="GGX69786.1"/>
    </source>
</evidence>
<dbReference type="InterPro" id="IPR025943">
    <property type="entry name" value="Sigma_54_int_dom_ATP-bd_2"/>
</dbReference>
<dbReference type="PROSITE" id="PS00688">
    <property type="entry name" value="SIGMA54_INTERACT_3"/>
    <property type="match status" value="1"/>
</dbReference>
<keyword evidence="8" id="KW-0597">Phosphoprotein</keyword>
<keyword evidence="2" id="KW-0067">ATP-binding</keyword>
<dbReference type="PANTHER" id="PTHR32071">
    <property type="entry name" value="TRANSCRIPTIONAL REGULATORY PROTEIN"/>
    <property type="match status" value="1"/>
</dbReference>
<feature type="domain" description="Sigma-54 factor interaction" evidence="9">
    <location>
        <begin position="147"/>
        <end position="376"/>
    </location>
</feature>
<dbReference type="SMART" id="SM00382">
    <property type="entry name" value="AAA"/>
    <property type="match status" value="1"/>
</dbReference>
<keyword evidence="12" id="KW-1185">Reference proteome</keyword>
<dbReference type="SUPFAM" id="SSF52540">
    <property type="entry name" value="P-loop containing nucleoside triphosphate hydrolases"/>
    <property type="match status" value="1"/>
</dbReference>
<comment type="caution">
    <text evidence="11">The sequence shown here is derived from an EMBL/GenBank/DDBJ whole genome shotgun (WGS) entry which is preliminary data.</text>
</comment>
<evidence type="ECO:0000256" key="5">
    <source>
        <dbReference type="ARBA" id="ARBA00023125"/>
    </source>
</evidence>
<evidence type="ECO:0000256" key="4">
    <source>
        <dbReference type="ARBA" id="ARBA00023015"/>
    </source>
</evidence>
<dbReference type="InterPro" id="IPR025944">
    <property type="entry name" value="Sigma_54_int_dom_CS"/>
</dbReference>
<reference evidence="11 12" key="1">
    <citation type="journal article" date="2014" name="Int. J. Syst. Evol. Microbiol.">
        <title>Complete genome sequence of Corynebacterium casei LMG S-19264T (=DSM 44701T), isolated from a smear-ripened cheese.</title>
        <authorList>
            <consortium name="US DOE Joint Genome Institute (JGI-PGF)"/>
            <person name="Walter F."/>
            <person name="Albersmeier A."/>
            <person name="Kalinowski J."/>
            <person name="Ruckert C."/>
        </authorList>
    </citation>
    <scope>NUCLEOTIDE SEQUENCE [LARGE SCALE GENOMIC DNA]</scope>
    <source>
        <strain evidence="11 12">KCTC 23968</strain>
    </source>
</reference>
<dbReference type="Proteomes" id="UP000600865">
    <property type="component" value="Unassembled WGS sequence"/>
</dbReference>
<dbReference type="SUPFAM" id="SSF52172">
    <property type="entry name" value="CheY-like"/>
    <property type="match status" value="1"/>
</dbReference>
<keyword evidence="7" id="KW-0804">Transcription</keyword>
<dbReference type="InterPro" id="IPR009057">
    <property type="entry name" value="Homeodomain-like_sf"/>
</dbReference>
<dbReference type="InterPro" id="IPR003593">
    <property type="entry name" value="AAA+_ATPase"/>
</dbReference>
<name>A0A918KNE5_9PROT</name>
<evidence type="ECO:0000256" key="2">
    <source>
        <dbReference type="ARBA" id="ARBA00022840"/>
    </source>
</evidence>
<dbReference type="FunFam" id="3.40.50.300:FF:000006">
    <property type="entry name" value="DNA-binding transcriptional regulator NtrC"/>
    <property type="match status" value="1"/>
</dbReference>
<dbReference type="PROSITE" id="PS00676">
    <property type="entry name" value="SIGMA54_INTERACT_2"/>
    <property type="match status" value="1"/>
</dbReference>
<dbReference type="SUPFAM" id="SSF46689">
    <property type="entry name" value="Homeodomain-like"/>
    <property type="match status" value="1"/>
</dbReference>
<evidence type="ECO:0000256" key="8">
    <source>
        <dbReference type="PROSITE-ProRule" id="PRU00169"/>
    </source>
</evidence>
<dbReference type="Gene3D" id="3.40.50.300">
    <property type="entry name" value="P-loop containing nucleotide triphosphate hydrolases"/>
    <property type="match status" value="1"/>
</dbReference>
<evidence type="ECO:0000256" key="7">
    <source>
        <dbReference type="ARBA" id="ARBA00023163"/>
    </source>
</evidence>
<evidence type="ECO:0000256" key="3">
    <source>
        <dbReference type="ARBA" id="ARBA00023012"/>
    </source>
</evidence>
<dbReference type="Pfam" id="PF00072">
    <property type="entry name" value="Response_reg"/>
    <property type="match status" value="1"/>
</dbReference>
<keyword evidence="1" id="KW-0547">Nucleotide-binding</keyword>
<dbReference type="CDD" id="cd00009">
    <property type="entry name" value="AAA"/>
    <property type="match status" value="1"/>
</dbReference>
<dbReference type="RefSeq" id="WP_189585061.1">
    <property type="nucleotide sequence ID" value="NZ_BMYV01000002.1"/>
</dbReference>